<protein>
    <recommendedName>
        <fullName evidence="5">Extracellular membrane protein CFEM domain-containing protein</fullName>
    </recommendedName>
</protein>
<reference evidence="3 4" key="1">
    <citation type="submission" date="2019-10" db="EMBL/GenBank/DDBJ databases">
        <authorList>
            <person name="Palmer J.M."/>
        </authorList>
    </citation>
    <scope>NUCLEOTIDE SEQUENCE [LARGE SCALE GENOMIC DNA]</scope>
    <source>
        <strain evidence="3 4">TWF694</strain>
    </source>
</reference>
<feature type="region of interest" description="Disordered" evidence="1">
    <location>
        <begin position="104"/>
        <end position="131"/>
    </location>
</feature>
<keyword evidence="4" id="KW-1185">Reference proteome</keyword>
<dbReference type="EMBL" id="JAVHJO010000015">
    <property type="protein sequence ID" value="KAK6527478.1"/>
    <property type="molecule type" value="Genomic_DNA"/>
</dbReference>
<dbReference type="AlphaFoldDB" id="A0AAV9WXS2"/>
<name>A0AAV9WXS2_9PEZI</name>
<feature type="chain" id="PRO_5043642622" description="Extracellular membrane protein CFEM domain-containing protein" evidence="2">
    <location>
        <begin position="22"/>
        <end position="308"/>
    </location>
</feature>
<evidence type="ECO:0000256" key="1">
    <source>
        <dbReference type="SAM" id="MobiDB-lite"/>
    </source>
</evidence>
<evidence type="ECO:0000313" key="4">
    <source>
        <dbReference type="Proteomes" id="UP001365542"/>
    </source>
</evidence>
<evidence type="ECO:0008006" key="5">
    <source>
        <dbReference type="Google" id="ProtNLM"/>
    </source>
</evidence>
<feature type="compositionally biased region" description="Low complexity" evidence="1">
    <location>
        <begin position="224"/>
        <end position="245"/>
    </location>
</feature>
<proteinExistence type="predicted"/>
<feature type="signal peptide" evidence="2">
    <location>
        <begin position="1"/>
        <end position="21"/>
    </location>
</feature>
<accession>A0AAV9WXS2</accession>
<feature type="compositionally biased region" description="Low complexity" evidence="1">
    <location>
        <begin position="208"/>
        <end position="217"/>
    </location>
</feature>
<feature type="compositionally biased region" description="Low complexity" evidence="1">
    <location>
        <begin position="111"/>
        <end position="126"/>
    </location>
</feature>
<evidence type="ECO:0000313" key="3">
    <source>
        <dbReference type="EMBL" id="KAK6527478.1"/>
    </source>
</evidence>
<organism evidence="3 4">
    <name type="scientific">Orbilia ellipsospora</name>
    <dbReference type="NCBI Taxonomy" id="2528407"/>
    <lineage>
        <taxon>Eukaryota</taxon>
        <taxon>Fungi</taxon>
        <taxon>Dikarya</taxon>
        <taxon>Ascomycota</taxon>
        <taxon>Pezizomycotina</taxon>
        <taxon>Orbiliomycetes</taxon>
        <taxon>Orbiliales</taxon>
        <taxon>Orbiliaceae</taxon>
        <taxon>Orbilia</taxon>
    </lineage>
</organism>
<comment type="caution">
    <text evidence="3">The sequence shown here is derived from an EMBL/GenBank/DDBJ whole genome shotgun (WGS) entry which is preliminary data.</text>
</comment>
<dbReference type="Proteomes" id="UP001365542">
    <property type="component" value="Unassembled WGS sequence"/>
</dbReference>
<gene>
    <name evidence="3" type="ORF">TWF694_004466</name>
</gene>
<evidence type="ECO:0000256" key="2">
    <source>
        <dbReference type="SAM" id="SignalP"/>
    </source>
</evidence>
<sequence>MSTMRSRSLFAVSILAASVAAQSSGSLPPSCNLVANELKSCVPTDATNAEITGPEITSCICSGNDFDSYVSECLQEGASTFTDQYKSALEEFVGFCATYYTGGSSGGGSGSSRTPTTPEPSATPSGDSGSTGNTDCDYALAGLSTCWTDNNSLPTAAPVANCLCSGTDFDVAIDACYSALVADDSTDAPKAGVFTDFCSSYSAGAFGSGGSPETSGTRTGGSGSQTTGGFLDSGPPNSSAASSPSRVIQTLSPGTTSDSASAGGSSSTPSTSSSSNGGGTSPNGAGTLEITILGTAFAAFIAGAAMFL</sequence>
<feature type="region of interest" description="Disordered" evidence="1">
    <location>
        <begin position="208"/>
        <end position="282"/>
    </location>
</feature>
<feature type="compositionally biased region" description="Low complexity" evidence="1">
    <location>
        <begin position="252"/>
        <end position="275"/>
    </location>
</feature>
<keyword evidence="2" id="KW-0732">Signal</keyword>